<name>A0A3M0ACP4_9GAMM</name>
<dbReference type="RefSeq" id="WP_121876542.1">
    <property type="nucleotide sequence ID" value="NZ_REFJ01000002.1"/>
</dbReference>
<gene>
    <name evidence="2" type="ORF">DFR27_1219</name>
</gene>
<comment type="caution">
    <text evidence="2">The sequence shown here is derived from an EMBL/GenBank/DDBJ whole genome shotgun (WGS) entry which is preliminary data.</text>
</comment>
<protein>
    <recommendedName>
        <fullName evidence="4">Nitrogen fixation protein FixH</fullName>
    </recommendedName>
</protein>
<dbReference type="OrthoDB" id="5295180at2"/>
<evidence type="ECO:0008006" key="4">
    <source>
        <dbReference type="Google" id="ProtNLM"/>
    </source>
</evidence>
<sequence>MTDSNVNATHEDTRWFKQPWALFVLGILLVDVVFALIFVGRSISGADDVVVSDYYKEGLAINERIAKADEAQALGLEANITFDQLDEVVEVVVDLNLNPEQADTLILRLIHPVSEDLDQQFIVQRVGDSLRFEGLGEGNLIHRWYVQIEPLARSSWLLTGELDLSVRNSVRLEANGN</sequence>
<dbReference type="Proteomes" id="UP000267187">
    <property type="component" value="Unassembled WGS sequence"/>
</dbReference>
<keyword evidence="1" id="KW-0812">Transmembrane</keyword>
<evidence type="ECO:0000313" key="2">
    <source>
        <dbReference type="EMBL" id="RMA81399.1"/>
    </source>
</evidence>
<feature type="transmembrane region" description="Helical" evidence="1">
    <location>
        <begin position="20"/>
        <end position="39"/>
    </location>
</feature>
<dbReference type="InterPro" id="IPR008620">
    <property type="entry name" value="FixH"/>
</dbReference>
<keyword evidence="1" id="KW-0472">Membrane</keyword>
<organism evidence="2 3">
    <name type="scientific">Umboniibacter marinipuniceus</name>
    <dbReference type="NCBI Taxonomy" id="569599"/>
    <lineage>
        <taxon>Bacteria</taxon>
        <taxon>Pseudomonadati</taxon>
        <taxon>Pseudomonadota</taxon>
        <taxon>Gammaproteobacteria</taxon>
        <taxon>Cellvibrionales</taxon>
        <taxon>Cellvibrionaceae</taxon>
        <taxon>Umboniibacter</taxon>
    </lineage>
</organism>
<evidence type="ECO:0000313" key="3">
    <source>
        <dbReference type="Proteomes" id="UP000267187"/>
    </source>
</evidence>
<dbReference type="AlphaFoldDB" id="A0A3M0ACP4"/>
<reference evidence="2 3" key="1">
    <citation type="submission" date="2018-10" db="EMBL/GenBank/DDBJ databases">
        <title>Genomic Encyclopedia of Type Strains, Phase IV (KMG-IV): sequencing the most valuable type-strain genomes for metagenomic binning, comparative biology and taxonomic classification.</title>
        <authorList>
            <person name="Goeker M."/>
        </authorList>
    </citation>
    <scope>NUCLEOTIDE SEQUENCE [LARGE SCALE GENOMIC DNA]</scope>
    <source>
        <strain evidence="2 3">DSM 25080</strain>
    </source>
</reference>
<keyword evidence="1" id="KW-1133">Transmembrane helix</keyword>
<accession>A0A3M0ACP4</accession>
<dbReference type="Pfam" id="PF05751">
    <property type="entry name" value="FixH"/>
    <property type="match status" value="1"/>
</dbReference>
<proteinExistence type="predicted"/>
<dbReference type="EMBL" id="REFJ01000002">
    <property type="protein sequence ID" value="RMA81399.1"/>
    <property type="molecule type" value="Genomic_DNA"/>
</dbReference>
<keyword evidence="3" id="KW-1185">Reference proteome</keyword>
<evidence type="ECO:0000256" key="1">
    <source>
        <dbReference type="SAM" id="Phobius"/>
    </source>
</evidence>